<dbReference type="SUPFAM" id="SSF158472">
    <property type="entry name" value="HAMP domain-like"/>
    <property type="match status" value="1"/>
</dbReference>
<dbReference type="InterPro" id="IPR000014">
    <property type="entry name" value="PAS"/>
</dbReference>
<evidence type="ECO:0000256" key="1">
    <source>
        <dbReference type="ARBA" id="ARBA00000085"/>
    </source>
</evidence>
<evidence type="ECO:0000256" key="3">
    <source>
        <dbReference type="ARBA" id="ARBA00012438"/>
    </source>
</evidence>
<dbReference type="InterPro" id="IPR004358">
    <property type="entry name" value="Sig_transdc_His_kin-like_C"/>
</dbReference>
<dbReference type="SMART" id="SM00304">
    <property type="entry name" value="HAMP"/>
    <property type="match status" value="1"/>
</dbReference>
<dbReference type="Gene3D" id="3.30.565.10">
    <property type="entry name" value="Histidine kinase-like ATPase, C-terminal domain"/>
    <property type="match status" value="1"/>
</dbReference>
<dbReference type="CDD" id="cd00082">
    <property type="entry name" value="HisKA"/>
    <property type="match status" value="1"/>
</dbReference>
<keyword evidence="11 14" id="KW-1133">Transmembrane helix</keyword>
<protein>
    <recommendedName>
        <fullName evidence="3">histidine kinase</fullName>
        <ecNumber evidence="3">2.7.13.3</ecNumber>
    </recommendedName>
</protein>
<evidence type="ECO:0000256" key="11">
    <source>
        <dbReference type="ARBA" id="ARBA00022989"/>
    </source>
</evidence>
<dbReference type="InterPro" id="IPR036890">
    <property type="entry name" value="HATPase_C_sf"/>
</dbReference>
<dbReference type="Gene3D" id="6.10.340.10">
    <property type="match status" value="1"/>
</dbReference>
<proteinExistence type="predicted"/>
<dbReference type="FunFam" id="3.30.565.10:FF:000006">
    <property type="entry name" value="Sensor histidine kinase WalK"/>
    <property type="match status" value="1"/>
</dbReference>
<dbReference type="Pfam" id="PF02743">
    <property type="entry name" value="dCache_1"/>
    <property type="match status" value="1"/>
</dbReference>
<dbReference type="PROSITE" id="PS50885">
    <property type="entry name" value="HAMP"/>
    <property type="match status" value="1"/>
</dbReference>
<feature type="domain" description="PAS" evidence="16">
    <location>
        <begin position="435"/>
        <end position="509"/>
    </location>
</feature>
<evidence type="ECO:0000256" key="2">
    <source>
        <dbReference type="ARBA" id="ARBA00004651"/>
    </source>
</evidence>
<keyword evidence="10" id="KW-0067">ATP-binding</keyword>
<comment type="caution">
    <text evidence="18">The sequence shown here is derived from an EMBL/GenBank/DDBJ whole genome shotgun (WGS) entry which is preliminary data.</text>
</comment>
<evidence type="ECO:0000256" key="10">
    <source>
        <dbReference type="ARBA" id="ARBA00022840"/>
    </source>
</evidence>
<dbReference type="SUPFAM" id="SSF47384">
    <property type="entry name" value="Homodimeric domain of signal transducing histidine kinase"/>
    <property type="match status" value="1"/>
</dbReference>
<evidence type="ECO:0000256" key="8">
    <source>
        <dbReference type="ARBA" id="ARBA00022741"/>
    </source>
</evidence>
<dbReference type="GO" id="GO:0000156">
    <property type="term" value="F:phosphorelay response regulator activity"/>
    <property type="evidence" value="ECO:0007669"/>
    <property type="project" value="TreeGrafter"/>
</dbReference>
<sequence>MKKTLSIKNKITLAFVGITIFFGAITAVGVFVVVRQNLSTLKKDDITLRVVSEAREVAQAFDGSVRLSKTITAQSEIADYLQQAHPVIQDPNVVALLRRYSVDDLYDAIFVMDSKGSIIASTELVFVGIDRSSRDYFKQAIVGVPFIEFGIGAVTGKPGYYFSQPVINGRGEIVGVVVIKFPARGVLEIVERFADEPFGHSMLVDADGIVVHSDIPDHVYKAIGALSQEKRQSITAENRIPGGSDFGTLHYDPIVSILQSYRGPTTIDFYDNVEKKDKVISVSRVADTSFFLVIESDAETLTTSAYIISAVPGIGVFFAALFAAIIGYILVARFLRPLKLLKAAAQKIGEGDYAYRVSIETGDEFEEVADAFEDMAQKIQVSYADLDRRVAEQTAKLSLQLQEFEQKNIVLRDTQRAVLNVLEDSHTLELQLQDERDYLRGILASMGEGLFVLNKDLRIVLTNSMAGRILGIPSERLENAFLPSIITFYKGEETIPEKERPLHRVINDRVSITANVEDNFYWEVRGGKRFPLGLTAAPISTQLFTGGVIVFRDLTNEKNIGEARTSFISIASHQLRTPLTSLKWFLEMLMDGSYAQPLTPEQKNFADLAYQSADRMMGIINLLLQIARVEAGRIKVAPTPTDLGEFVRESVASLGNIFALKKQAVEVLTNPDHLTAVPVDVDIFGQVMQNLLSNANRYAFEDSTIRVMIVEEHNRYVCSITNEGIGISRADESRIFEKFYRAENALRMVPEGSGLGLSLVKSLVEGWGGKIWFESKEGAETTFYFTIPLVGMDAREGKVGVRIS</sequence>
<dbReference type="Pfam" id="PF00512">
    <property type="entry name" value="HisKA"/>
    <property type="match status" value="1"/>
</dbReference>
<organism evidence="18 19">
    <name type="scientific">Candidatus Wolfebacteria bacterium RIFOXYD1_FULL_48_65</name>
    <dbReference type="NCBI Taxonomy" id="1802561"/>
    <lineage>
        <taxon>Bacteria</taxon>
        <taxon>Candidatus Wolfeibacteriota</taxon>
    </lineage>
</organism>
<dbReference type="Pfam" id="PF00672">
    <property type="entry name" value="HAMP"/>
    <property type="match status" value="1"/>
</dbReference>
<feature type="transmembrane region" description="Helical" evidence="14">
    <location>
        <begin position="12"/>
        <end position="34"/>
    </location>
</feature>
<keyword evidence="6" id="KW-0808">Transferase</keyword>
<dbReference type="GO" id="GO:0005524">
    <property type="term" value="F:ATP binding"/>
    <property type="evidence" value="ECO:0007669"/>
    <property type="project" value="UniProtKB-KW"/>
</dbReference>
<dbReference type="InterPro" id="IPR035965">
    <property type="entry name" value="PAS-like_dom_sf"/>
</dbReference>
<keyword evidence="13 14" id="KW-0472">Membrane</keyword>
<dbReference type="PANTHER" id="PTHR42878:SF7">
    <property type="entry name" value="SENSOR HISTIDINE KINASE GLRK"/>
    <property type="match status" value="1"/>
</dbReference>
<dbReference type="PRINTS" id="PR00344">
    <property type="entry name" value="BCTRLSENSOR"/>
</dbReference>
<dbReference type="InterPro" id="IPR003660">
    <property type="entry name" value="HAMP_dom"/>
</dbReference>
<dbReference type="InterPro" id="IPR029151">
    <property type="entry name" value="Sensor-like_sf"/>
</dbReference>
<dbReference type="GO" id="GO:0007234">
    <property type="term" value="P:osmosensory signaling via phosphorelay pathway"/>
    <property type="evidence" value="ECO:0007669"/>
    <property type="project" value="TreeGrafter"/>
</dbReference>
<evidence type="ECO:0000256" key="13">
    <source>
        <dbReference type="ARBA" id="ARBA00023136"/>
    </source>
</evidence>
<dbReference type="Gene3D" id="3.30.450.20">
    <property type="entry name" value="PAS domain"/>
    <property type="match status" value="2"/>
</dbReference>
<dbReference type="InterPro" id="IPR036097">
    <property type="entry name" value="HisK_dim/P_sf"/>
</dbReference>
<dbReference type="SUPFAM" id="SSF55785">
    <property type="entry name" value="PYP-like sensor domain (PAS domain)"/>
    <property type="match status" value="1"/>
</dbReference>
<dbReference type="InterPro" id="IPR003661">
    <property type="entry name" value="HisK_dim/P_dom"/>
</dbReference>
<evidence type="ECO:0000256" key="12">
    <source>
        <dbReference type="ARBA" id="ARBA00023012"/>
    </source>
</evidence>
<dbReference type="CDD" id="cd06225">
    <property type="entry name" value="HAMP"/>
    <property type="match status" value="1"/>
</dbReference>
<dbReference type="GO" id="GO:0030295">
    <property type="term" value="F:protein kinase activator activity"/>
    <property type="evidence" value="ECO:0007669"/>
    <property type="project" value="TreeGrafter"/>
</dbReference>
<dbReference type="InterPro" id="IPR005467">
    <property type="entry name" value="His_kinase_dom"/>
</dbReference>
<comment type="subcellular location">
    <subcellularLocation>
        <location evidence="2">Cell membrane</location>
        <topology evidence="2">Multi-pass membrane protein</topology>
    </subcellularLocation>
</comment>
<gene>
    <name evidence="18" type="ORF">A2610_00510</name>
</gene>
<dbReference type="SUPFAM" id="SSF55874">
    <property type="entry name" value="ATPase domain of HSP90 chaperone/DNA topoisomerase II/histidine kinase"/>
    <property type="match status" value="1"/>
</dbReference>
<dbReference type="CDD" id="cd12914">
    <property type="entry name" value="PDC1_DGC_like"/>
    <property type="match status" value="1"/>
</dbReference>
<evidence type="ECO:0000313" key="18">
    <source>
        <dbReference type="EMBL" id="OGM93726.1"/>
    </source>
</evidence>
<dbReference type="PROSITE" id="PS50112">
    <property type="entry name" value="PAS"/>
    <property type="match status" value="1"/>
</dbReference>
<evidence type="ECO:0000256" key="9">
    <source>
        <dbReference type="ARBA" id="ARBA00022777"/>
    </source>
</evidence>
<keyword evidence="4" id="KW-1003">Cell membrane</keyword>
<dbReference type="CDD" id="cd00075">
    <property type="entry name" value="HATPase"/>
    <property type="match status" value="1"/>
</dbReference>
<dbReference type="GO" id="GO:0005886">
    <property type="term" value="C:plasma membrane"/>
    <property type="evidence" value="ECO:0007669"/>
    <property type="project" value="UniProtKB-SubCell"/>
</dbReference>
<dbReference type="EMBL" id="MGIV01000022">
    <property type="protein sequence ID" value="OGM93726.1"/>
    <property type="molecule type" value="Genomic_DNA"/>
</dbReference>
<dbReference type="SUPFAM" id="SSF103190">
    <property type="entry name" value="Sensory domain-like"/>
    <property type="match status" value="1"/>
</dbReference>
<dbReference type="InterPro" id="IPR003594">
    <property type="entry name" value="HATPase_dom"/>
</dbReference>
<keyword evidence="7 14" id="KW-0812">Transmembrane</keyword>
<dbReference type="PROSITE" id="PS50109">
    <property type="entry name" value="HIS_KIN"/>
    <property type="match status" value="1"/>
</dbReference>
<dbReference type="EC" id="2.7.13.3" evidence="3"/>
<dbReference type="Proteomes" id="UP000179057">
    <property type="component" value="Unassembled WGS sequence"/>
</dbReference>
<evidence type="ECO:0000256" key="6">
    <source>
        <dbReference type="ARBA" id="ARBA00022679"/>
    </source>
</evidence>
<reference evidence="18 19" key="1">
    <citation type="journal article" date="2016" name="Nat. Commun.">
        <title>Thousands of microbial genomes shed light on interconnected biogeochemical processes in an aquifer system.</title>
        <authorList>
            <person name="Anantharaman K."/>
            <person name="Brown C.T."/>
            <person name="Hug L.A."/>
            <person name="Sharon I."/>
            <person name="Castelle C.J."/>
            <person name="Probst A.J."/>
            <person name="Thomas B.C."/>
            <person name="Singh A."/>
            <person name="Wilkins M.J."/>
            <person name="Karaoz U."/>
            <person name="Brodie E.L."/>
            <person name="Williams K.H."/>
            <person name="Hubbard S.S."/>
            <person name="Banfield J.F."/>
        </authorList>
    </citation>
    <scope>NUCLEOTIDE SEQUENCE [LARGE SCALE GENOMIC DNA]</scope>
</reference>
<feature type="transmembrane region" description="Helical" evidence="14">
    <location>
        <begin position="306"/>
        <end position="331"/>
    </location>
</feature>
<evidence type="ECO:0000313" key="19">
    <source>
        <dbReference type="Proteomes" id="UP000179057"/>
    </source>
</evidence>
<dbReference type="Gene3D" id="1.10.287.130">
    <property type="match status" value="1"/>
</dbReference>
<name>A0A1F8DYZ9_9BACT</name>
<dbReference type="AlphaFoldDB" id="A0A1F8DYZ9"/>
<keyword evidence="9" id="KW-0418">Kinase</keyword>
<evidence type="ECO:0000259" key="15">
    <source>
        <dbReference type="PROSITE" id="PS50109"/>
    </source>
</evidence>
<feature type="domain" description="Histidine kinase" evidence="15">
    <location>
        <begin position="570"/>
        <end position="791"/>
    </location>
</feature>
<evidence type="ECO:0000256" key="7">
    <source>
        <dbReference type="ARBA" id="ARBA00022692"/>
    </source>
</evidence>
<keyword evidence="8" id="KW-0547">Nucleotide-binding</keyword>
<dbReference type="InterPro" id="IPR050351">
    <property type="entry name" value="BphY/WalK/GraS-like"/>
</dbReference>
<comment type="catalytic activity">
    <reaction evidence="1">
        <text>ATP + protein L-histidine = ADP + protein N-phospho-L-histidine.</text>
        <dbReference type="EC" id="2.7.13.3"/>
    </reaction>
</comment>
<keyword evidence="5" id="KW-0597">Phosphoprotein</keyword>
<accession>A0A1F8DYZ9</accession>
<dbReference type="InterPro" id="IPR033479">
    <property type="entry name" value="dCache_1"/>
</dbReference>
<evidence type="ECO:0000259" key="16">
    <source>
        <dbReference type="PROSITE" id="PS50112"/>
    </source>
</evidence>
<dbReference type="SMART" id="SM00388">
    <property type="entry name" value="HisKA"/>
    <property type="match status" value="1"/>
</dbReference>
<feature type="domain" description="HAMP" evidence="17">
    <location>
        <begin position="332"/>
        <end position="384"/>
    </location>
</feature>
<evidence type="ECO:0000259" key="17">
    <source>
        <dbReference type="PROSITE" id="PS50885"/>
    </source>
</evidence>
<dbReference type="GO" id="GO:0000155">
    <property type="term" value="F:phosphorelay sensor kinase activity"/>
    <property type="evidence" value="ECO:0007669"/>
    <property type="project" value="InterPro"/>
</dbReference>
<evidence type="ECO:0000256" key="14">
    <source>
        <dbReference type="SAM" id="Phobius"/>
    </source>
</evidence>
<keyword evidence="12" id="KW-0902">Two-component regulatory system</keyword>
<evidence type="ECO:0000256" key="4">
    <source>
        <dbReference type="ARBA" id="ARBA00022475"/>
    </source>
</evidence>
<dbReference type="Pfam" id="PF02518">
    <property type="entry name" value="HATPase_c"/>
    <property type="match status" value="1"/>
</dbReference>
<dbReference type="SMART" id="SM00091">
    <property type="entry name" value="PAS"/>
    <property type="match status" value="1"/>
</dbReference>
<evidence type="ECO:0000256" key="5">
    <source>
        <dbReference type="ARBA" id="ARBA00022553"/>
    </source>
</evidence>
<dbReference type="PANTHER" id="PTHR42878">
    <property type="entry name" value="TWO-COMPONENT HISTIDINE KINASE"/>
    <property type="match status" value="1"/>
</dbReference>
<dbReference type="SMART" id="SM00387">
    <property type="entry name" value="HATPase_c"/>
    <property type="match status" value="1"/>
</dbReference>